<evidence type="ECO:0000256" key="2">
    <source>
        <dbReference type="ARBA" id="ARBA00023125"/>
    </source>
</evidence>
<accession>A0A223ECY3</accession>
<dbReference type="Gene3D" id="1.10.10.10">
    <property type="entry name" value="Winged helix-like DNA-binding domain superfamily/Winged helix DNA-binding domain"/>
    <property type="match status" value="1"/>
</dbReference>
<dbReference type="RefSeq" id="WP_063234534.1">
    <property type="nucleotide sequence ID" value="NZ_BCVO01000016.1"/>
</dbReference>
<dbReference type="AlphaFoldDB" id="A0A223ECY3"/>
<dbReference type="Pfam" id="PF01638">
    <property type="entry name" value="HxlR"/>
    <property type="match status" value="1"/>
</dbReference>
<dbReference type="InterPro" id="IPR036390">
    <property type="entry name" value="WH_DNA-bd_sf"/>
</dbReference>
<evidence type="ECO:0000259" key="4">
    <source>
        <dbReference type="PROSITE" id="PS51118"/>
    </source>
</evidence>
<evidence type="ECO:0000256" key="3">
    <source>
        <dbReference type="ARBA" id="ARBA00023163"/>
    </source>
</evidence>
<sequence length="131" mass="15431">MARFNFQGEPPPEEKEEVCSLTLTQNVIAGRWKIVILWHLSRQTRRFNELQRLLPGISKGILTRQLRELEEDGMVHREVYKEVPPKVEYSLTPQGKSFIPVLDIMGEWGKKYMEKKQSEQNYSTQVNKKEL</sequence>
<evidence type="ECO:0000256" key="1">
    <source>
        <dbReference type="ARBA" id="ARBA00023015"/>
    </source>
</evidence>
<dbReference type="OrthoDB" id="9791143at2"/>
<gene>
    <name evidence="5" type="ORF">BS1321_03540</name>
</gene>
<feature type="domain" description="HTH hxlR-type" evidence="4">
    <location>
        <begin position="19"/>
        <end position="117"/>
    </location>
</feature>
<dbReference type="PANTHER" id="PTHR33204:SF29">
    <property type="entry name" value="TRANSCRIPTIONAL REGULATOR"/>
    <property type="match status" value="1"/>
</dbReference>
<keyword evidence="3" id="KW-0804">Transcription</keyword>
<dbReference type="EMBL" id="CP017704">
    <property type="protein sequence ID" value="ASS93117.1"/>
    <property type="molecule type" value="Genomic_DNA"/>
</dbReference>
<protein>
    <submittedName>
        <fullName evidence="5">Transcriptional regulator</fullName>
    </submittedName>
</protein>
<dbReference type="PROSITE" id="PS51118">
    <property type="entry name" value="HTH_HXLR"/>
    <property type="match status" value="1"/>
</dbReference>
<evidence type="ECO:0000313" key="5">
    <source>
        <dbReference type="EMBL" id="ASS93117.1"/>
    </source>
</evidence>
<keyword evidence="1" id="KW-0805">Transcription regulation</keyword>
<dbReference type="InterPro" id="IPR002577">
    <property type="entry name" value="HTH_HxlR"/>
</dbReference>
<keyword evidence="2" id="KW-0238">DNA-binding</keyword>
<dbReference type="GO" id="GO:0003677">
    <property type="term" value="F:DNA binding"/>
    <property type="evidence" value="ECO:0007669"/>
    <property type="project" value="UniProtKB-KW"/>
</dbReference>
<dbReference type="Proteomes" id="UP000214618">
    <property type="component" value="Chromosome"/>
</dbReference>
<dbReference type="PANTHER" id="PTHR33204">
    <property type="entry name" value="TRANSCRIPTIONAL REGULATOR, MARR FAMILY"/>
    <property type="match status" value="1"/>
</dbReference>
<organism evidence="5 6">
    <name type="scientific">Peribacillus simplex NBRC 15720 = DSM 1321</name>
    <dbReference type="NCBI Taxonomy" id="1349754"/>
    <lineage>
        <taxon>Bacteria</taxon>
        <taxon>Bacillati</taxon>
        <taxon>Bacillota</taxon>
        <taxon>Bacilli</taxon>
        <taxon>Bacillales</taxon>
        <taxon>Bacillaceae</taxon>
        <taxon>Peribacillus</taxon>
    </lineage>
</organism>
<dbReference type="InterPro" id="IPR011991">
    <property type="entry name" value="ArsR-like_HTH"/>
</dbReference>
<proteinExistence type="predicted"/>
<dbReference type="CDD" id="cd00090">
    <property type="entry name" value="HTH_ARSR"/>
    <property type="match status" value="1"/>
</dbReference>
<dbReference type="SUPFAM" id="SSF46785">
    <property type="entry name" value="Winged helix' DNA-binding domain"/>
    <property type="match status" value="1"/>
</dbReference>
<evidence type="ECO:0000313" key="6">
    <source>
        <dbReference type="Proteomes" id="UP000214618"/>
    </source>
</evidence>
<dbReference type="GeneID" id="56471799"/>
<dbReference type="InterPro" id="IPR036388">
    <property type="entry name" value="WH-like_DNA-bd_sf"/>
</dbReference>
<name>A0A223ECY3_9BACI</name>
<reference evidence="5 6" key="1">
    <citation type="submission" date="2016-10" db="EMBL/GenBank/DDBJ databases">
        <title>The whole genome sequencing and assembly of Bacillus simplex DSM 1321 strain.</title>
        <authorList>
            <person name="Park M.-K."/>
            <person name="Lee Y.-J."/>
            <person name="Yi H."/>
            <person name="Bahn Y.-S."/>
            <person name="Kim J.F."/>
            <person name="Lee D.-W."/>
        </authorList>
    </citation>
    <scope>NUCLEOTIDE SEQUENCE [LARGE SCALE GENOMIC DNA]</scope>
    <source>
        <strain evidence="5 6">DSM 1321</strain>
    </source>
</reference>